<feature type="compositionally biased region" description="Basic and acidic residues" evidence="1">
    <location>
        <begin position="7"/>
        <end position="20"/>
    </location>
</feature>
<evidence type="ECO:0000313" key="3">
    <source>
        <dbReference type="EMBL" id="CAB4310180.1"/>
    </source>
</evidence>
<reference evidence="5" key="1">
    <citation type="journal article" date="2020" name="Genome Biol.">
        <title>Gamete binning: chromosome-level and haplotype-resolved genome assembly enabled by high-throughput single-cell sequencing of gamete genomes.</title>
        <authorList>
            <person name="Campoy J.A."/>
            <person name="Sun H."/>
            <person name="Goel M."/>
            <person name="Jiao W.-B."/>
            <person name="Folz-Donahue K."/>
            <person name="Wang N."/>
            <person name="Rubio M."/>
            <person name="Liu C."/>
            <person name="Kukat C."/>
            <person name="Ruiz D."/>
            <person name="Huettel B."/>
            <person name="Schneeberger K."/>
        </authorList>
    </citation>
    <scope>NUCLEOTIDE SEQUENCE [LARGE SCALE GENOMIC DNA]</scope>
    <source>
        <strain evidence="5">cv. Rojo Pasion</strain>
    </source>
</reference>
<dbReference type="Proteomes" id="UP000507245">
    <property type="component" value="Unassembled WGS sequence"/>
</dbReference>
<dbReference type="EMBL" id="CAEKDK010000005">
    <property type="protein sequence ID" value="CAB4279718.1"/>
    <property type="molecule type" value="Genomic_DNA"/>
</dbReference>
<sequence>MVQEAGDEPHKILSEPRAEEDQVMVDAEANMVEKEAEHTVKEEAKEPLENLEGSMAEDEELYGDDEEYADDEYLEDLSEEAMEHLAKERNEEMARFENELKVGKVKVKFGQCHGGYAPTIF</sequence>
<dbReference type="EMBL" id="CAEKKB010000005">
    <property type="protein sequence ID" value="CAB4310180.1"/>
    <property type="molecule type" value="Genomic_DNA"/>
</dbReference>
<evidence type="ECO:0000313" key="4">
    <source>
        <dbReference type="Proteomes" id="UP000507222"/>
    </source>
</evidence>
<dbReference type="Proteomes" id="UP000507222">
    <property type="component" value="Unassembled WGS sequence"/>
</dbReference>
<feature type="region of interest" description="Disordered" evidence="1">
    <location>
        <begin position="1"/>
        <end position="22"/>
    </location>
</feature>
<evidence type="ECO:0000313" key="2">
    <source>
        <dbReference type="EMBL" id="CAB4279718.1"/>
    </source>
</evidence>
<accession>A0A6J5X899</accession>
<feature type="compositionally biased region" description="Basic and acidic residues" evidence="1">
    <location>
        <begin position="34"/>
        <end position="48"/>
    </location>
</feature>
<gene>
    <name evidence="2" type="ORF">CURHAP_LOCUS32214</name>
    <name evidence="3" type="ORF">ORAREDHAP_LOCUS31855</name>
</gene>
<organism evidence="3 5">
    <name type="scientific">Prunus armeniaca</name>
    <name type="common">Apricot</name>
    <name type="synonym">Armeniaca vulgaris</name>
    <dbReference type="NCBI Taxonomy" id="36596"/>
    <lineage>
        <taxon>Eukaryota</taxon>
        <taxon>Viridiplantae</taxon>
        <taxon>Streptophyta</taxon>
        <taxon>Embryophyta</taxon>
        <taxon>Tracheophyta</taxon>
        <taxon>Spermatophyta</taxon>
        <taxon>Magnoliopsida</taxon>
        <taxon>eudicotyledons</taxon>
        <taxon>Gunneridae</taxon>
        <taxon>Pentapetalae</taxon>
        <taxon>rosids</taxon>
        <taxon>fabids</taxon>
        <taxon>Rosales</taxon>
        <taxon>Rosaceae</taxon>
        <taxon>Amygdaloideae</taxon>
        <taxon>Amygdaleae</taxon>
        <taxon>Prunus</taxon>
    </lineage>
</organism>
<protein>
    <submittedName>
        <fullName evidence="3">Uncharacterized protein</fullName>
    </submittedName>
</protein>
<evidence type="ECO:0000313" key="5">
    <source>
        <dbReference type="Proteomes" id="UP000507245"/>
    </source>
</evidence>
<dbReference type="AlphaFoldDB" id="A0A6J5X899"/>
<feature type="region of interest" description="Disordered" evidence="1">
    <location>
        <begin position="34"/>
        <end position="57"/>
    </location>
</feature>
<name>A0A6J5X899_PRUAR</name>
<evidence type="ECO:0000256" key="1">
    <source>
        <dbReference type="SAM" id="MobiDB-lite"/>
    </source>
</evidence>
<reference evidence="3 4" key="2">
    <citation type="submission" date="2020-05" db="EMBL/GenBank/DDBJ databases">
        <authorList>
            <person name="Campoy J."/>
            <person name="Schneeberger K."/>
            <person name="Spophaly S."/>
        </authorList>
    </citation>
    <scope>NUCLEOTIDE SEQUENCE [LARGE SCALE GENOMIC DNA]</scope>
    <source>
        <strain evidence="3">PruArmRojPasFocal</strain>
    </source>
</reference>
<proteinExistence type="predicted"/>
<keyword evidence="5" id="KW-1185">Reference proteome</keyword>